<dbReference type="Gene3D" id="2.40.50.40">
    <property type="match status" value="1"/>
</dbReference>
<evidence type="ECO:0000313" key="4">
    <source>
        <dbReference type="Proteomes" id="UP000219338"/>
    </source>
</evidence>
<evidence type="ECO:0000313" key="3">
    <source>
        <dbReference type="EMBL" id="SJL08097.1"/>
    </source>
</evidence>
<dbReference type="InterPro" id="IPR056924">
    <property type="entry name" value="SH3_Tf2-1"/>
</dbReference>
<gene>
    <name evidence="3" type="ORF">ARMOST_11459</name>
</gene>
<keyword evidence="4" id="KW-1185">Reference proteome</keyword>
<dbReference type="AlphaFoldDB" id="A0A284RH88"/>
<dbReference type="Proteomes" id="UP000219338">
    <property type="component" value="Unassembled WGS sequence"/>
</dbReference>
<proteinExistence type="predicted"/>
<dbReference type="OMA" id="PFMINAK"/>
<dbReference type="InterPro" id="IPR023780">
    <property type="entry name" value="Chromo_domain"/>
</dbReference>
<sequence>MPDSPQPANSKVPAASDFSKEMAKIHKETETALEEAAGHMKMQYDKHTRPSRDYHAGDLVWLDTTNLHLPRPKKKLDDKRVGPFLIIEKTGASAYKLKLPPHWKIHPCFNEKLLTPYAAPAFPNQEQPPPPPPDLIDEEEQWELEEILDSKTRKVRAKRGQPSTTVIDYFVKWKGWTREHNSWVAESDMGNTQEAIADYVKKTQSNERVAIVKIATKSKSPLAMIVNHRFGEDGDVSYLAQREDGTQKWLLNPDVTTFDNYLVEYWQNYYSSQHNTQEMNA</sequence>
<dbReference type="SUPFAM" id="SSF54160">
    <property type="entry name" value="Chromo domain-like"/>
    <property type="match status" value="1"/>
</dbReference>
<protein>
    <recommendedName>
        <fullName evidence="2">Chromo domain-containing protein</fullName>
    </recommendedName>
</protein>
<dbReference type="PROSITE" id="PS50013">
    <property type="entry name" value="CHROMO_2"/>
    <property type="match status" value="1"/>
</dbReference>
<dbReference type="GO" id="GO:0006338">
    <property type="term" value="P:chromatin remodeling"/>
    <property type="evidence" value="ECO:0007669"/>
    <property type="project" value="UniProtKB-ARBA"/>
</dbReference>
<dbReference type="Pfam" id="PF24626">
    <property type="entry name" value="SH3_Tf2-1"/>
    <property type="match status" value="1"/>
</dbReference>
<evidence type="ECO:0000259" key="2">
    <source>
        <dbReference type="PROSITE" id="PS50013"/>
    </source>
</evidence>
<accession>A0A284RH88</accession>
<dbReference type="SMART" id="SM00298">
    <property type="entry name" value="CHROMO"/>
    <property type="match status" value="1"/>
</dbReference>
<dbReference type="Pfam" id="PF00385">
    <property type="entry name" value="Chromo"/>
    <property type="match status" value="1"/>
</dbReference>
<reference evidence="4" key="1">
    <citation type="journal article" date="2017" name="Nat. Ecol. Evol.">
        <title>Genome expansion and lineage-specific genetic innovations in the forest pathogenic fungi Armillaria.</title>
        <authorList>
            <person name="Sipos G."/>
            <person name="Prasanna A.N."/>
            <person name="Walter M.C."/>
            <person name="O'Connor E."/>
            <person name="Balint B."/>
            <person name="Krizsan K."/>
            <person name="Kiss B."/>
            <person name="Hess J."/>
            <person name="Varga T."/>
            <person name="Slot J."/>
            <person name="Riley R."/>
            <person name="Boka B."/>
            <person name="Rigling D."/>
            <person name="Barry K."/>
            <person name="Lee J."/>
            <person name="Mihaltcheva S."/>
            <person name="LaButti K."/>
            <person name="Lipzen A."/>
            <person name="Waldron R."/>
            <person name="Moloney N.M."/>
            <person name="Sperisen C."/>
            <person name="Kredics L."/>
            <person name="Vagvoelgyi C."/>
            <person name="Patrignani A."/>
            <person name="Fitzpatrick D."/>
            <person name="Nagy I."/>
            <person name="Doyle S."/>
            <person name="Anderson J.B."/>
            <person name="Grigoriev I.V."/>
            <person name="Gueldener U."/>
            <person name="Muensterkoetter M."/>
            <person name="Nagy L.G."/>
        </authorList>
    </citation>
    <scope>NUCLEOTIDE SEQUENCE [LARGE SCALE GENOMIC DNA]</scope>
    <source>
        <strain evidence="4">C18/9</strain>
    </source>
</reference>
<feature type="domain" description="Chromo" evidence="2">
    <location>
        <begin position="142"/>
        <end position="211"/>
    </location>
</feature>
<feature type="region of interest" description="Disordered" evidence="1">
    <location>
        <begin position="1"/>
        <end position="20"/>
    </location>
</feature>
<dbReference type="OrthoDB" id="433924at2759"/>
<dbReference type="STRING" id="47428.A0A284RH88"/>
<dbReference type="InterPro" id="IPR000953">
    <property type="entry name" value="Chromo/chromo_shadow_dom"/>
</dbReference>
<dbReference type="InterPro" id="IPR016197">
    <property type="entry name" value="Chromo-like_dom_sf"/>
</dbReference>
<evidence type="ECO:0000256" key="1">
    <source>
        <dbReference type="SAM" id="MobiDB-lite"/>
    </source>
</evidence>
<dbReference type="CDD" id="cd00024">
    <property type="entry name" value="CD_CSD"/>
    <property type="match status" value="1"/>
</dbReference>
<organism evidence="3 4">
    <name type="scientific">Armillaria ostoyae</name>
    <name type="common">Armillaria root rot fungus</name>
    <dbReference type="NCBI Taxonomy" id="47428"/>
    <lineage>
        <taxon>Eukaryota</taxon>
        <taxon>Fungi</taxon>
        <taxon>Dikarya</taxon>
        <taxon>Basidiomycota</taxon>
        <taxon>Agaricomycotina</taxon>
        <taxon>Agaricomycetes</taxon>
        <taxon>Agaricomycetidae</taxon>
        <taxon>Agaricales</taxon>
        <taxon>Marasmiineae</taxon>
        <taxon>Physalacriaceae</taxon>
        <taxon>Armillaria</taxon>
    </lineage>
</organism>
<dbReference type="EMBL" id="FUEG01000009">
    <property type="protein sequence ID" value="SJL08097.1"/>
    <property type="molecule type" value="Genomic_DNA"/>
</dbReference>
<name>A0A284RH88_ARMOS</name>